<proteinExistence type="predicted"/>
<reference evidence="2" key="1">
    <citation type="submission" date="2020-09" db="EMBL/GenBank/DDBJ databases">
        <authorList>
            <person name="Kim M.K."/>
        </authorList>
    </citation>
    <scope>NUCLEOTIDE SEQUENCE</scope>
    <source>
        <strain evidence="2">BT702</strain>
    </source>
</reference>
<dbReference type="RefSeq" id="WP_190887875.1">
    <property type="nucleotide sequence ID" value="NZ_JACWZY010000012.1"/>
</dbReference>
<evidence type="ECO:0000313" key="2">
    <source>
        <dbReference type="EMBL" id="MBD2702017.1"/>
    </source>
</evidence>
<feature type="domain" description="ThuA-like" evidence="1">
    <location>
        <begin position="44"/>
        <end position="255"/>
    </location>
</feature>
<sequence length="260" mass="29703">MKKAQYWFGCVTFCLLLLAINRPIFGQTKQPHFRVVAMAEPASMHAPFVAAAKVWLGKLATENGFTVDYIENAESINATFLSNYQLFIQLDYPPYRWSDTAKTAFQQYITEGKGGWVGFHHASLLGEFDGFPMWTWFSEFLGGIRYKNYIATFAKATVNVEATNHPCLKDVPTTFVVEKEEWYTYNKSPRPNVTVLASVDESTYSPDSNIKMGDHPVIWSNEHLKARNVYIFMGHHPDLFKNEAFVKIFRNAIFWGAGKP</sequence>
<keyword evidence="3" id="KW-1185">Reference proteome</keyword>
<accession>A0A926Y149</accession>
<evidence type="ECO:0000259" key="1">
    <source>
        <dbReference type="Pfam" id="PF06283"/>
    </source>
</evidence>
<dbReference type="SUPFAM" id="SSF52317">
    <property type="entry name" value="Class I glutamine amidotransferase-like"/>
    <property type="match status" value="1"/>
</dbReference>
<organism evidence="2 3">
    <name type="scientific">Spirosoma profusum</name>
    <dbReference type="NCBI Taxonomy" id="2771354"/>
    <lineage>
        <taxon>Bacteria</taxon>
        <taxon>Pseudomonadati</taxon>
        <taxon>Bacteroidota</taxon>
        <taxon>Cytophagia</taxon>
        <taxon>Cytophagales</taxon>
        <taxon>Cytophagaceae</taxon>
        <taxon>Spirosoma</taxon>
    </lineage>
</organism>
<evidence type="ECO:0000313" key="3">
    <source>
        <dbReference type="Proteomes" id="UP000598820"/>
    </source>
</evidence>
<dbReference type="Pfam" id="PF06283">
    <property type="entry name" value="ThuA"/>
    <property type="match status" value="1"/>
</dbReference>
<gene>
    <name evidence="2" type="ORF">IC229_15310</name>
</gene>
<protein>
    <submittedName>
        <fullName evidence="2">ThuA domain-containing protein</fullName>
    </submittedName>
</protein>
<dbReference type="PANTHER" id="PTHR40469:SF2">
    <property type="entry name" value="GALACTOSE-BINDING DOMAIN-LIKE SUPERFAMILY PROTEIN"/>
    <property type="match status" value="1"/>
</dbReference>
<dbReference type="EMBL" id="JACWZY010000012">
    <property type="protein sequence ID" value="MBD2702017.1"/>
    <property type="molecule type" value="Genomic_DNA"/>
</dbReference>
<dbReference type="InterPro" id="IPR029062">
    <property type="entry name" value="Class_I_gatase-like"/>
</dbReference>
<comment type="caution">
    <text evidence="2">The sequence shown here is derived from an EMBL/GenBank/DDBJ whole genome shotgun (WGS) entry which is preliminary data.</text>
</comment>
<dbReference type="Gene3D" id="3.40.50.880">
    <property type="match status" value="1"/>
</dbReference>
<name>A0A926Y149_9BACT</name>
<dbReference type="Proteomes" id="UP000598820">
    <property type="component" value="Unassembled WGS sequence"/>
</dbReference>
<dbReference type="PANTHER" id="PTHR40469">
    <property type="entry name" value="SECRETED GLYCOSYL HYDROLASE"/>
    <property type="match status" value="1"/>
</dbReference>
<dbReference type="AlphaFoldDB" id="A0A926Y149"/>
<dbReference type="InterPro" id="IPR029010">
    <property type="entry name" value="ThuA-like"/>
</dbReference>